<proteinExistence type="predicted"/>
<protein>
    <submittedName>
        <fullName evidence="3">Uncharacterized protein isoform X1</fullName>
    </submittedName>
</protein>
<evidence type="ECO:0000313" key="2">
    <source>
        <dbReference type="Proteomes" id="UP001652660"/>
    </source>
</evidence>
<evidence type="ECO:0000313" key="3">
    <source>
        <dbReference type="RefSeq" id="XP_027093341.1"/>
    </source>
</evidence>
<dbReference type="PANTHER" id="PTHR39104:SF1">
    <property type="entry name" value="AMINO ACID-LIGASE"/>
    <property type="match status" value="1"/>
</dbReference>
<gene>
    <name evidence="3" type="primary">LOC113713753</name>
</gene>
<reference evidence="2" key="1">
    <citation type="journal article" date="2025" name="Foods">
        <title>Unveiling the Microbial Signatures of Arabica Coffee Cherries: Insights into Ripeness Specific Diversity, Functional Traits, and Implications for Quality and Safety.</title>
        <authorList>
            <consortium name="RefSeq"/>
            <person name="Tenea G.N."/>
            <person name="Cifuentes V."/>
            <person name="Reyes P."/>
            <person name="Cevallos-Vallejos M."/>
        </authorList>
    </citation>
    <scope>NUCLEOTIDE SEQUENCE [LARGE SCALE GENOMIC DNA]</scope>
</reference>
<dbReference type="Proteomes" id="UP001652660">
    <property type="component" value="Chromosome 1c"/>
</dbReference>
<sequence length="228" mass="24939">MAGGEGKRNIKIFCPSASKIIELVAWDEQRLDLGSIARAFGLEPNTLKLNGHFISRGVDLIACSVTWKSLLSFFSSRGLSTGTTDSDALIVDGKLSKLGSKRKHELSDLGNGTKPNGVGGHCKDLQLGHIDLFSSKRSKDGTAGFLNRIDKLTGFNCLSLKRKLSSRDTSPLKRTRVNETKSGLQERNDGRSQSVLNGRQFSCSIAGNRMKRLREDSLVLAAPHKRLR</sequence>
<dbReference type="GeneID" id="113713753"/>
<organism evidence="2 3">
    <name type="scientific">Coffea arabica</name>
    <name type="common">Arabian coffee</name>
    <dbReference type="NCBI Taxonomy" id="13443"/>
    <lineage>
        <taxon>Eukaryota</taxon>
        <taxon>Viridiplantae</taxon>
        <taxon>Streptophyta</taxon>
        <taxon>Embryophyta</taxon>
        <taxon>Tracheophyta</taxon>
        <taxon>Spermatophyta</taxon>
        <taxon>Magnoliopsida</taxon>
        <taxon>eudicotyledons</taxon>
        <taxon>Gunneridae</taxon>
        <taxon>Pentapetalae</taxon>
        <taxon>asterids</taxon>
        <taxon>lamiids</taxon>
        <taxon>Gentianales</taxon>
        <taxon>Rubiaceae</taxon>
        <taxon>Ixoroideae</taxon>
        <taxon>Gardenieae complex</taxon>
        <taxon>Bertiereae - Coffeeae clade</taxon>
        <taxon>Coffeeae</taxon>
        <taxon>Coffea</taxon>
    </lineage>
</organism>
<dbReference type="RefSeq" id="XP_027093341.1">
    <property type="nucleotide sequence ID" value="XM_027237540.2"/>
</dbReference>
<evidence type="ECO:0000256" key="1">
    <source>
        <dbReference type="SAM" id="MobiDB-lite"/>
    </source>
</evidence>
<dbReference type="PANTHER" id="PTHR39104">
    <property type="entry name" value="AMINO ACID-LIGASE"/>
    <property type="match status" value="1"/>
</dbReference>
<accession>A0A6P6USK8</accession>
<feature type="compositionally biased region" description="Basic and acidic residues" evidence="1">
    <location>
        <begin position="176"/>
        <end position="190"/>
    </location>
</feature>
<dbReference type="OrthoDB" id="751983at2759"/>
<name>A0A6P6USK8_COFAR</name>
<feature type="region of interest" description="Disordered" evidence="1">
    <location>
        <begin position="168"/>
        <end position="193"/>
    </location>
</feature>
<dbReference type="AlphaFoldDB" id="A0A6P6USK8"/>
<reference evidence="3" key="2">
    <citation type="submission" date="2025-08" db="UniProtKB">
        <authorList>
            <consortium name="RefSeq"/>
        </authorList>
    </citation>
    <scope>IDENTIFICATION</scope>
    <source>
        <tissue evidence="3">Leaves</tissue>
    </source>
</reference>
<keyword evidence="2" id="KW-1185">Reference proteome</keyword>